<dbReference type="InterPro" id="IPR036259">
    <property type="entry name" value="MFS_trans_sf"/>
</dbReference>
<dbReference type="OrthoDB" id="6482992at2759"/>
<dbReference type="PANTHER" id="PTHR23511:SF42">
    <property type="entry name" value="SYNAPTIC VESICLE GLYCOPROTEIN 2C-LIKE"/>
    <property type="match status" value="1"/>
</dbReference>
<dbReference type="GO" id="GO:0022857">
    <property type="term" value="F:transmembrane transporter activity"/>
    <property type="evidence" value="ECO:0007669"/>
    <property type="project" value="InterPro"/>
</dbReference>
<dbReference type="PANTHER" id="PTHR23511">
    <property type="entry name" value="SYNAPTIC VESICLE GLYCOPROTEIN 2"/>
    <property type="match status" value="1"/>
</dbReference>
<feature type="transmembrane region" description="Helical" evidence="8">
    <location>
        <begin position="384"/>
        <end position="402"/>
    </location>
</feature>
<dbReference type="Proteomes" id="UP000887013">
    <property type="component" value="Unassembled WGS sequence"/>
</dbReference>
<feature type="region of interest" description="Disordered" evidence="7">
    <location>
        <begin position="275"/>
        <end position="309"/>
    </location>
</feature>
<evidence type="ECO:0000256" key="8">
    <source>
        <dbReference type="SAM" id="Phobius"/>
    </source>
</evidence>
<evidence type="ECO:0000256" key="1">
    <source>
        <dbReference type="ARBA" id="ARBA00004141"/>
    </source>
</evidence>
<comment type="caution">
    <text evidence="10">The sequence shown here is derived from an EMBL/GenBank/DDBJ whole genome shotgun (WGS) entry which is preliminary data.</text>
</comment>
<dbReference type="Gene3D" id="3.30.420.10">
    <property type="entry name" value="Ribonuclease H-like superfamily/Ribonuclease H"/>
    <property type="match status" value="1"/>
</dbReference>
<feature type="compositionally biased region" description="Basic and acidic residues" evidence="7">
    <location>
        <begin position="284"/>
        <end position="299"/>
    </location>
</feature>
<evidence type="ECO:0000313" key="11">
    <source>
        <dbReference type="Proteomes" id="UP000887013"/>
    </source>
</evidence>
<evidence type="ECO:0000256" key="2">
    <source>
        <dbReference type="ARBA" id="ARBA00008335"/>
    </source>
</evidence>
<dbReference type="GO" id="GO:0016020">
    <property type="term" value="C:membrane"/>
    <property type="evidence" value="ECO:0007669"/>
    <property type="project" value="UniProtKB-SubCell"/>
</dbReference>
<sequence length="903" mass="102189">MELNREHFRAIIFHNFRRGLSRQECFDELNSLYSDKAPSYSTVKNWYNEFNSGRCSIQDESRAGRPKSVVVPEKINAVRELIKQDRHVTYREIEASLDISMTSINKILHEHLSVKKICSRWIPHNLTNAQKKARVDWCKEMLEKYIQGTSKAVYNIYTGDESWIYAYEPETKQQSTVWVFQDEAKPTKVVRGRSTSKQMIACFFGINGHVATVALEQRRTVNSEWYTTICLPEVIGEIRKKQKNRRIILHHDNASSHTSTQTKAFLTERKIELMGHPPSMSTPRETDAESKSPLLKREGSSYTEEAAGGAGDELTEMDYVDADVSVLSQFHEDALAQAGFGLFQYFLFLVLGLGLAADSIEVFVIAYVLPSAERELCMDDARKGWLAAISFLGMMIGGLVWGNLGDKLGRRKTLVSALTTNAVFAVATAFMPTYGLLLLTRLGSGIGVGGSLPIVFTYYSEFLVKRHRGRHLSWLLTFWGIGGLFTALMAWLMVTQPNAESLGTRLSSWRVFLVVCSTPALLTIFGLFFLPESPRYLLECGQDVEAMYVYQKVFRINHKQSDEYPLSEMELPARPSPGASGGCLSDALEAFETFWGSFMQVLWPPYAGMTMVLLVVWTTTAFGFYGMSIWFPEQLRHLEAEKEGNHGNITTDRTLYHNRFSGLVKDQRFERVRFLNVTFEDAILSRCVFEECDFENTTFKRVRTSKTFFIKSCFLKVDFERTDLHEYRFIQCHFNKSTFRYTVDDCGMDLDLTTNLSDIFTENLIAQAAIIPGNIVSSFILDRFGRVRTMATSLFLASVSAFFIWFLDTRTTVIAFEALFNFISISGWNAVDVITTESYPATLRSTGYGFLSAVSRLAAILGNLTFARFISVSRALPVLTTATVLMVGALASLKLKETKDALM</sequence>
<feature type="transmembrane region" description="Helical" evidence="8">
    <location>
        <begin position="875"/>
        <end position="893"/>
    </location>
</feature>
<dbReference type="SUPFAM" id="SSF141571">
    <property type="entry name" value="Pentapeptide repeat-like"/>
    <property type="match status" value="1"/>
</dbReference>
<dbReference type="Pfam" id="PF23894">
    <property type="entry name" value="LD_SV2"/>
    <property type="match status" value="1"/>
</dbReference>
<feature type="transmembrane region" description="Helical" evidence="8">
    <location>
        <begin position="789"/>
        <end position="807"/>
    </location>
</feature>
<feature type="transmembrane region" description="Helical" evidence="8">
    <location>
        <begin position="345"/>
        <end position="369"/>
    </location>
</feature>
<evidence type="ECO:0000256" key="7">
    <source>
        <dbReference type="SAM" id="MobiDB-lite"/>
    </source>
</evidence>
<dbReference type="InterPro" id="IPR041426">
    <property type="entry name" value="Mos1_HTH"/>
</dbReference>
<reference evidence="10" key="1">
    <citation type="submission" date="2020-08" db="EMBL/GenBank/DDBJ databases">
        <title>Multicomponent nature underlies the extraordinary mechanical properties of spider dragline silk.</title>
        <authorList>
            <person name="Kono N."/>
            <person name="Nakamura H."/>
            <person name="Mori M."/>
            <person name="Yoshida Y."/>
            <person name="Ohtoshi R."/>
            <person name="Malay A.D."/>
            <person name="Moran D.A.P."/>
            <person name="Tomita M."/>
            <person name="Numata K."/>
            <person name="Arakawa K."/>
        </authorList>
    </citation>
    <scope>NUCLEOTIDE SEQUENCE</scope>
</reference>
<dbReference type="EMBL" id="BMAW01074544">
    <property type="protein sequence ID" value="GFT92685.1"/>
    <property type="molecule type" value="Genomic_DNA"/>
</dbReference>
<feature type="transmembrane region" description="Helical" evidence="8">
    <location>
        <begin position="847"/>
        <end position="869"/>
    </location>
</feature>
<name>A0A8X6U9Q5_NEPPI</name>
<keyword evidence="11" id="KW-1185">Reference proteome</keyword>
<keyword evidence="5 8" id="KW-1133">Transmembrane helix</keyword>
<evidence type="ECO:0000256" key="6">
    <source>
        <dbReference type="ARBA" id="ARBA00023136"/>
    </source>
</evidence>
<feature type="transmembrane region" description="Helical" evidence="8">
    <location>
        <begin position="606"/>
        <end position="631"/>
    </location>
</feature>
<evidence type="ECO:0000256" key="5">
    <source>
        <dbReference type="ARBA" id="ARBA00022989"/>
    </source>
</evidence>
<evidence type="ECO:0000256" key="3">
    <source>
        <dbReference type="ARBA" id="ARBA00022448"/>
    </source>
</evidence>
<dbReference type="SUPFAM" id="SSF103473">
    <property type="entry name" value="MFS general substrate transporter"/>
    <property type="match status" value="2"/>
</dbReference>
<organism evidence="10 11">
    <name type="scientific">Nephila pilipes</name>
    <name type="common">Giant wood spider</name>
    <name type="synonym">Nephila maculata</name>
    <dbReference type="NCBI Taxonomy" id="299642"/>
    <lineage>
        <taxon>Eukaryota</taxon>
        <taxon>Metazoa</taxon>
        <taxon>Ecdysozoa</taxon>
        <taxon>Arthropoda</taxon>
        <taxon>Chelicerata</taxon>
        <taxon>Arachnida</taxon>
        <taxon>Araneae</taxon>
        <taxon>Araneomorphae</taxon>
        <taxon>Entelegynae</taxon>
        <taxon>Araneoidea</taxon>
        <taxon>Nephilidae</taxon>
        <taxon>Nephila</taxon>
    </lineage>
</organism>
<keyword evidence="3" id="KW-0813">Transport</keyword>
<feature type="transmembrane region" description="Helical" evidence="8">
    <location>
        <begin position="472"/>
        <end position="494"/>
    </location>
</feature>
<feature type="transmembrane region" description="Helical" evidence="8">
    <location>
        <begin position="442"/>
        <end position="460"/>
    </location>
</feature>
<comment type="similarity">
    <text evidence="2">Belongs to the major facilitator superfamily.</text>
</comment>
<dbReference type="AlphaFoldDB" id="A0A8X6U9Q5"/>
<protein>
    <submittedName>
        <fullName evidence="10">Synaptic vesicle glycoprotein 2C</fullName>
    </submittedName>
</protein>
<accession>A0A8X6U9Q5</accession>
<evidence type="ECO:0000256" key="4">
    <source>
        <dbReference type="ARBA" id="ARBA00022692"/>
    </source>
</evidence>
<gene>
    <name evidence="10" type="primary">Sv2c</name>
    <name evidence="10" type="ORF">NPIL_37271</name>
</gene>
<dbReference type="Gene3D" id="1.10.10.1450">
    <property type="match status" value="1"/>
</dbReference>
<feature type="transmembrane region" description="Helical" evidence="8">
    <location>
        <begin position="509"/>
        <end position="530"/>
    </location>
</feature>
<dbReference type="InterPro" id="IPR011701">
    <property type="entry name" value="MFS"/>
</dbReference>
<dbReference type="Pfam" id="PF00083">
    <property type="entry name" value="Sugar_tr"/>
    <property type="match status" value="1"/>
</dbReference>
<evidence type="ECO:0000259" key="9">
    <source>
        <dbReference type="PROSITE" id="PS50850"/>
    </source>
</evidence>
<proteinExistence type="inferred from homology"/>
<evidence type="ECO:0000313" key="10">
    <source>
        <dbReference type="EMBL" id="GFT92685.1"/>
    </source>
</evidence>
<keyword evidence="4 8" id="KW-0812">Transmembrane</keyword>
<dbReference type="InterPro" id="IPR005828">
    <property type="entry name" value="MFS_sugar_transport-like"/>
</dbReference>
<dbReference type="InterPro" id="IPR055415">
    <property type="entry name" value="LD_SV2"/>
</dbReference>
<dbReference type="Gene3D" id="1.20.1250.20">
    <property type="entry name" value="MFS general substrate transporter like domains"/>
    <property type="match status" value="2"/>
</dbReference>
<dbReference type="Gene3D" id="2.160.20.80">
    <property type="entry name" value="E3 ubiquitin-protein ligase SopA"/>
    <property type="match status" value="1"/>
</dbReference>
<dbReference type="Pfam" id="PF17906">
    <property type="entry name" value="HTH_48"/>
    <property type="match status" value="1"/>
</dbReference>
<dbReference type="GO" id="GO:0003676">
    <property type="term" value="F:nucleic acid binding"/>
    <property type="evidence" value="ECO:0007669"/>
    <property type="project" value="InterPro"/>
</dbReference>
<dbReference type="Pfam" id="PF07690">
    <property type="entry name" value="MFS_1"/>
    <property type="match status" value="1"/>
</dbReference>
<comment type="subcellular location">
    <subcellularLocation>
        <location evidence="1">Membrane</location>
        <topology evidence="1">Multi-pass membrane protein</topology>
    </subcellularLocation>
</comment>
<feature type="domain" description="Major facilitator superfamily (MFS) profile" evidence="9">
    <location>
        <begin position="347"/>
        <end position="900"/>
    </location>
</feature>
<dbReference type="InterPro" id="IPR036397">
    <property type="entry name" value="RNaseH_sf"/>
</dbReference>
<feature type="transmembrane region" description="Helical" evidence="8">
    <location>
        <begin position="813"/>
        <end position="835"/>
    </location>
</feature>
<keyword evidence="6 8" id="KW-0472">Membrane</keyword>
<dbReference type="InterPro" id="IPR020846">
    <property type="entry name" value="MFS_dom"/>
</dbReference>
<feature type="transmembrane region" description="Helical" evidence="8">
    <location>
        <begin position="414"/>
        <end position="436"/>
    </location>
</feature>
<dbReference type="PROSITE" id="PS50850">
    <property type="entry name" value="MFS"/>
    <property type="match status" value="1"/>
</dbReference>